<gene>
    <name evidence="1" type="ORF">SAMN05216204_13317</name>
</gene>
<accession>A0A1I1UIC8</accession>
<dbReference type="EMBL" id="FOLD01000033">
    <property type="protein sequence ID" value="SFD68513.1"/>
    <property type="molecule type" value="Genomic_DNA"/>
</dbReference>
<name>A0A1I1UIC8_9BURK</name>
<organism evidence="1 2">
    <name type="scientific">Massilia yuzhufengensis</name>
    <dbReference type="NCBI Taxonomy" id="1164594"/>
    <lineage>
        <taxon>Bacteria</taxon>
        <taxon>Pseudomonadati</taxon>
        <taxon>Pseudomonadota</taxon>
        <taxon>Betaproteobacteria</taxon>
        <taxon>Burkholderiales</taxon>
        <taxon>Oxalobacteraceae</taxon>
        <taxon>Telluria group</taxon>
        <taxon>Massilia</taxon>
    </lineage>
</organism>
<dbReference type="AlphaFoldDB" id="A0A1I1UIC8"/>
<protein>
    <submittedName>
        <fullName evidence="1">Uncharacterized protein</fullName>
    </submittedName>
</protein>
<evidence type="ECO:0000313" key="2">
    <source>
        <dbReference type="Proteomes" id="UP000198639"/>
    </source>
</evidence>
<reference evidence="2" key="1">
    <citation type="submission" date="2016-10" db="EMBL/GenBank/DDBJ databases">
        <authorList>
            <person name="Varghese N."/>
            <person name="Submissions S."/>
        </authorList>
    </citation>
    <scope>NUCLEOTIDE SEQUENCE [LARGE SCALE GENOMIC DNA]</scope>
    <source>
        <strain evidence="2">CGMCC 1.12041</strain>
    </source>
</reference>
<keyword evidence="2" id="KW-1185">Reference proteome</keyword>
<evidence type="ECO:0000313" key="1">
    <source>
        <dbReference type="EMBL" id="SFD68513.1"/>
    </source>
</evidence>
<sequence length="71" mass="7681">MRLYDRCRTGAEVRLAGRGAVDLVPEDALAQRPLLIQQAVRLHAAGLVWQVSPFLTVTLPALEMAQAQGGN</sequence>
<dbReference type="Proteomes" id="UP000198639">
    <property type="component" value="Unassembled WGS sequence"/>
</dbReference>
<proteinExistence type="predicted"/>